<proteinExistence type="predicted"/>
<evidence type="ECO:0000313" key="1">
    <source>
        <dbReference type="EMBL" id="WVY94070.1"/>
    </source>
</evidence>
<gene>
    <name evidence="1" type="ORF">V8G54_033158</name>
</gene>
<accession>A0AAQ3MNB5</accession>
<sequence>MIEITTTYTQLPPRFNQQMSHVHLNPRCGRSPKTLSNSSTQLIMVLKRENVKCDSTDFLNLKSTCDLLNIQNSIYKYGIKENIDDDYNVSIHRLCLRKKSNISNVATFINLHLQMPRQKNSDPKSLEFVDTHMTVSISSFEYLQITF</sequence>
<dbReference type="EMBL" id="CP144691">
    <property type="protein sequence ID" value="WVY94070.1"/>
    <property type="molecule type" value="Genomic_DNA"/>
</dbReference>
<reference evidence="1 2" key="1">
    <citation type="journal article" date="2023" name="Life. Sci Alliance">
        <title>Evolutionary insights into 3D genome organization and epigenetic landscape of Vigna mungo.</title>
        <authorList>
            <person name="Junaid A."/>
            <person name="Singh B."/>
            <person name="Bhatia S."/>
        </authorList>
    </citation>
    <scope>NUCLEOTIDE SEQUENCE [LARGE SCALE GENOMIC DNA]</scope>
    <source>
        <strain evidence="1">Urdbean</strain>
    </source>
</reference>
<evidence type="ECO:0000313" key="2">
    <source>
        <dbReference type="Proteomes" id="UP001374535"/>
    </source>
</evidence>
<organism evidence="1 2">
    <name type="scientific">Vigna mungo</name>
    <name type="common">Black gram</name>
    <name type="synonym">Phaseolus mungo</name>
    <dbReference type="NCBI Taxonomy" id="3915"/>
    <lineage>
        <taxon>Eukaryota</taxon>
        <taxon>Viridiplantae</taxon>
        <taxon>Streptophyta</taxon>
        <taxon>Embryophyta</taxon>
        <taxon>Tracheophyta</taxon>
        <taxon>Spermatophyta</taxon>
        <taxon>Magnoliopsida</taxon>
        <taxon>eudicotyledons</taxon>
        <taxon>Gunneridae</taxon>
        <taxon>Pentapetalae</taxon>
        <taxon>rosids</taxon>
        <taxon>fabids</taxon>
        <taxon>Fabales</taxon>
        <taxon>Fabaceae</taxon>
        <taxon>Papilionoideae</taxon>
        <taxon>50 kb inversion clade</taxon>
        <taxon>NPAAA clade</taxon>
        <taxon>indigoferoid/millettioid clade</taxon>
        <taxon>Phaseoleae</taxon>
        <taxon>Vigna</taxon>
    </lineage>
</organism>
<protein>
    <submittedName>
        <fullName evidence="1">Uncharacterized protein</fullName>
    </submittedName>
</protein>
<keyword evidence="2" id="KW-1185">Reference proteome</keyword>
<dbReference type="Proteomes" id="UP001374535">
    <property type="component" value="Chromosome 10"/>
</dbReference>
<dbReference type="AlphaFoldDB" id="A0AAQ3MNB5"/>
<name>A0AAQ3MNB5_VIGMU</name>